<evidence type="ECO:0000313" key="2">
    <source>
        <dbReference type="Proteomes" id="UP000315423"/>
    </source>
</evidence>
<keyword evidence="1" id="KW-0547">Nucleotide-binding</keyword>
<gene>
    <name evidence="1" type="ORF">C5S46_04845</name>
</gene>
<sequence>MISPTSGTVVIKGHNVKESPCEVRRVTGVISHETYLYQDLTARENLLFFGRMYGMSKDRIQQRINELIELIGLQYRLDDRVSTFSRGMKQRLS</sequence>
<comment type="caution">
    <text evidence="1">The sequence shown here is derived from an EMBL/GenBank/DDBJ whole genome shotgun (WGS) entry which is preliminary data.</text>
</comment>
<feature type="non-terminal residue" evidence="1">
    <location>
        <position position="93"/>
    </location>
</feature>
<reference evidence="1" key="1">
    <citation type="submission" date="2018-09" db="EMBL/GenBank/DDBJ databases">
        <title>A genomic encyclopedia of anaerobic methanotrophic archaea.</title>
        <authorList>
            <person name="Skennerton C.T."/>
            <person name="Chadwick G.L."/>
            <person name="Laso-Perez R."/>
            <person name="Leu A.O."/>
            <person name="Speth D.R."/>
            <person name="Yu H."/>
            <person name="Morgan-Lang C."/>
            <person name="Hatzenpichler R."/>
            <person name="Goudeau D."/>
            <person name="Malmstrom R."/>
            <person name="Woyke T."/>
            <person name="Hallam S."/>
            <person name="Tyson G.W."/>
            <person name="Wegener G."/>
            <person name="Boetius A."/>
            <person name="Orphan V.J."/>
        </authorList>
    </citation>
    <scope>NUCLEOTIDE SEQUENCE</scope>
    <source>
        <strain evidence="1">CONS3730D10UFb2</strain>
    </source>
</reference>
<accession>A0AC61SB06</accession>
<evidence type="ECO:0000313" key="1">
    <source>
        <dbReference type="EMBL" id="TKY91614.1"/>
    </source>
</evidence>
<proteinExistence type="predicted"/>
<protein>
    <submittedName>
        <fullName evidence="1">ATP-binding cassette domain-containing protein</fullName>
    </submittedName>
</protein>
<keyword evidence="1" id="KW-0067">ATP-binding</keyword>
<dbReference type="EMBL" id="QYBA01000161">
    <property type="protein sequence ID" value="TKY91614.1"/>
    <property type="molecule type" value="Genomic_DNA"/>
</dbReference>
<dbReference type="Proteomes" id="UP000315423">
    <property type="component" value="Unassembled WGS sequence"/>
</dbReference>
<organism evidence="1 2">
    <name type="scientific">Candidatus Methanomarinus sp</name>
    <dbReference type="NCBI Taxonomy" id="3386244"/>
    <lineage>
        <taxon>Archaea</taxon>
        <taxon>Methanobacteriati</taxon>
        <taxon>Methanobacteriota</taxon>
        <taxon>Stenosarchaea group</taxon>
        <taxon>Methanomicrobia</taxon>
        <taxon>Methanosarcinales</taxon>
        <taxon>ANME-2 cluster</taxon>
        <taxon>Candidatus Methanocomedenaceae</taxon>
        <taxon>Candidatus Methanomarinus</taxon>
    </lineage>
</organism>
<name>A0AC61SB06_9EURY</name>